<evidence type="ECO:0000313" key="2">
    <source>
        <dbReference type="EnsemblPlants" id="ONIVA11G15480.2"/>
    </source>
</evidence>
<evidence type="ECO:0000313" key="3">
    <source>
        <dbReference type="Proteomes" id="UP000006591"/>
    </source>
</evidence>
<reference evidence="2" key="2">
    <citation type="submission" date="2018-04" db="EMBL/GenBank/DDBJ databases">
        <title>OnivRS2 (Oryza nivara Reference Sequence Version 2).</title>
        <authorList>
            <person name="Zhang J."/>
            <person name="Kudrna D."/>
            <person name="Lee S."/>
            <person name="Talag J."/>
            <person name="Rajasekar S."/>
            <person name="Welchert J."/>
            <person name="Hsing Y.-I."/>
            <person name="Wing R.A."/>
        </authorList>
    </citation>
    <scope>NUCLEOTIDE SEQUENCE [LARGE SCALE GENOMIC DNA]</scope>
    <source>
        <strain evidence="2">SL10</strain>
    </source>
</reference>
<dbReference type="Proteomes" id="UP000006591">
    <property type="component" value="Chromosome 11"/>
</dbReference>
<proteinExistence type="predicted"/>
<organism evidence="2">
    <name type="scientific">Oryza nivara</name>
    <name type="common">Indian wild rice</name>
    <name type="synonym">Oryza sativa f. spontanea</name>
    <dbReference type="NCBI Taxonomy" id="4536"/>
    <lineage>
        <taxon>Eukaryota</taxon>
        <taxon>Viridiplantae</taxon>
        <taxon>Streptophyta</taxon>
        <taxon>Embryophyta</taxon>
        <taxon>Tracheophyta</taxon>
        <taxon>Spermatophyta</taxon>
        <taxon>Magnoliopsida</taxon>
        <taxon>Liliopsida</taxon>
        <taxon>Poales</taxon>
        <taxon>Poaceae</taxon>
        <taxon>BOP clade</taxon>
        <taxon>Oryzoideae</taxon>
        <taxon>Oryzeae</taxon>
        <taxon>Oryzinae</taxon>
        <taxon>Oryza</taxon>
    </lineage>
</organism>
<dbReference type="EnsemblPlants" id="ONIVA11G15480.2">
    <property type="protein sequence ID" value="ONIVA11G15480.2"/>
    <property type="gene ID" value="ONIVA11G15480"/>
</dbReference>
<dbReference type="STRING" id="4536.A0A0E0J2R4"/>
<dbReference type="Pfam" id="PF03140">
    <property type="entry name" value="DUF247"/>
    <property type="match status" value="1"/>
</dbReference>
<dbReference type="AlphaFoldDB" id="A0A0E0J2R4"/>
<dbReference type="Gramene" id="ONIVA11G15480.2">
    <property type="protein sequence ID" value="ONIVA11G15480.2"/>
    <property type="gene ID" value="ONIVA11G15480"/>
</dbReference>
<evidence type="ECO:0000256" key="1">
    <source>
        <dbReference type="SAM" id="Phobius"/>
    </source>
</evidence>
<name>A0A0E0J2R4_ORYNI</name>
<feature type="transmembrane region" description="Helical" evidence="1">
    <location>
        <begin position="446"/>
        <end position="470"/>
    </location>
</feature>
<keyword evidence="3" id="KW-1185">Reference proteome</keyword>
<dbReference type="eggNOG" id="ENOG502QR4P">
    <property type="taxonomic scope" value="Eukaryota"/>
</dbReference>
<keyword evidence="1" id="KW-1133">Transmembrane helix</keyword>
<dbReference type="OMA" id="VNAHCKK"/>
<keyword evidence="1" id="KW-0812">Transmembrane</keyword>
<dbReference type="HOGENOM" id="CLU_020188_0_2_1"/>
<dbReference type="PANTHER" id="PTHR31170:SF18">
    <property type="entry name" value="(WILD MALAYSIAN BANANA) HYPOTHETICAL PROTEIN"/>
    <property type="match status" value="1"/>
</dbReference>
<reference evidence="2" key="1">
    <citation type="submission" date="2015-04" db="UniProtKB">
        <authorList>
            <consortium name="EnsemblPlants"/>
        </authorList>
    </citation>
    <scope>IDENTIFICATION</scope>
    <source>
        <strain evidence="2">SL10</strain>
    </source>
</reference>
<protein>
    <submittedName>
        <fullName evidence="2">Uncharacterized protein</fullName>
    </submittedName>
</protein>
<keyword evidence="1" id="KW-0472">Membrane</keyword>
<accession>A0A0E0J2R4</accession>
<dbReference type="PANTHER" id="PTHR31170">
    <property type="entry name" value="BNAC04G53230D PROTEIN"/>
    <property type="match status" value="1"/>
</dbReference>
<sequence>MPIIMLVAWELWKERNSRIFSENRMEETGAAEASVMESPPSPTTAMANSGSCVVDMDRMISHDNSSELSSGEKSMVRRHSIYRVPAYIKNMTNPNAYRPQMVSLGPFHYGEPPLKPMEAHKQRAVAHMVSRSGKPRQEFTAAVEKIAEELRGAYENLGEEWSGEQFVEVMVTDGCFLLEVMRTFQNYGEIEGYAPDDPVFSKHGSLYLSDCIISDMLVIENQLPFQLLQKLISVADPDNFQDDGLNNWVLYFPSSLVTSATPVNDHLGLHPLDVLHKSVTGTHRHQKKPITFYFMPCAAELHEAGIHFKLSAENGFGGGVTFEGGVVNIPMIFLFSDAERIFLNLMAFERLHPGAGNDVTAFVFFMDLLIDTTKDVALLRSQGIIKNGLGSDEAVVDLIKKTLTKHAVLSVESSLSSVIKEVNSHYKNPWNKWRVKFRRTYFSNPWLFSPALILFVATIIQTIYTVLSFYNQR</sequence>
<dbReference type="InterPro" id="IPR004158">
    <property type="entry name" value="DUF247_pln"/>
</dbReference>